<keyword evidence="4" id="KW-1185">Reference proteome</keyword>
<dbReference type="SMART" id="SM00287">
    <property type="entry name" value="SH3b"/>
    <property type="match status" value="1"/>
</dbReference>
<sequence>MKKFILSAVLAAATMGASAASATQAWVGNYALNARSGPGTHYYVLGTFEACTPVHIVAYKHGWAKVYFNHNYYWVSAKYLQGQPCYWVPKKKHHSNKHYYNY</sequence>
<dbReference type="Pfam" id="PF08239">
    <property type="entry name" value="SH3_3"/>
    <property type="match status" value="1"/>
</dbReference>
<feature type="domain" description="SH3b" evidence="2">
    <location>
        <begin position="22"/>
        <end position="84"/>
    </location>
</feature>
<keyword evidence="1" id="KW-0732">Signal</keyword>
<dbReference type="EMBL" id="FXYF01000008">
    <property type="protein sequence ID" value="SMX44951.1"/>
    <property type="molecule type" value="Genomic_DNA"/>
</dbReference>
<accession>A0A238KQP8</accession>
<organism evidence="3 4">
    <name type="scientific">Maliponia aquimaris</name>
    <dbReference type="NCBI Taxonomy" id="1673631"/>
    <lineage>
        <taxon>Bacteria</taxon>
        <taxon>Pseudomonadati</taxon>
        <taxon>Pseudomonadota</taxon>
        <taxon>Alphaproteobacteria</taxon>
        <taxon>Rhodobacterales</taxon>
        <taxon>Paracoccaceae</taxon>
        <taxon>Maliponia</taxon>
    </lineage>
</organism>
<protein>
    <submittedName>
        <fullName evidence="3">Bacterial SH3 domain protein</fullName>
    </submittedName>
</protein>
<dbReference type="Gene3D" id="2.30.30.40">
    <property type="entry name" value="SH3 Domains"/>
    <property type="match status" value="1"/>
</dbReference>
<proteinExistence type="predicted"/>
<evidence type="ECO:0000259" key="2">
    <source>
        <dbReference type="PROSITE" id="PS51781"/>
    </source>
</evidence>
<dbReference type="PROSITE" id="PS51781">
    <property type="entry name" value="SH3B"/>
    <property type="match status" value="1"/>
</dbReference>
<name>A0A238KQP8_9RHOB</name>
<dbReference type="InterPro" id="IPR003646">
    <property type="entry name" value="SH3-like_bac-type"/>
</dbReference>
<dbReference type="RefSeq" id="WP_094021909.1">
    <property type="nucleotide sequence ID" value="NZ_FXYF01000008.1"/>
</dbReference>
<gene>
    <name evidence="3" type="ORF">MAA8898_03104</name>
</gene>
<feature type="chain" id="PRO_5013054052" evidence="1">
    <location>
        <begin position="20"/>
        <end position="102"/>
    </location>
</feature>
<evidence type="ECO:0000313" key="3">
    <source>
        <dbReference type="EMBL" id="SMX44951.1"/>
    </source>
</evidence>
<reference evidence="3 4" key="1">
    <citation type="submission" date="2017-05" db="EMBL/GenBank/DDBJ databases">
        <authorList>
            <person name="Song R."/>
            <person name="Chenine A.L."/>
            <person name="Ruprecht R.M."/>
        </authorList>
    </citation>
    <scope>NUCLEOTIDE SEQUENCE [LARGE SCALE GENOMIC DNA]</scope>
    <source>
        <strain evidence="3 4">CECT 8898</strain>
    </source>
</reference>
<evidence type="ECO:0000313" key="4">
    <source>
        <dbReference type="Proteomes" id="UP000207598"/>
    </source>
</evidence>
<feature type="signal peptide" evidence="1">
    <location>
        <begin position="1"/>
        <end position="19"/>
    </location>
</feature>
<dbReference type="Proteomes" id="UP000207598">
    <property type="component" value="Unassembled WGS sequence"/>
</dbReference>
<dbReference type="AlphaFoldDB" id="A0A238KQP8"/>
<evidence type="ECO:0000256" key="1">
    <source>
        <dbReference type="SAM" id="SignalP"/>
    </source>
</evidence>